<feature type="signal peptide" evidence="1">
    <location>
        <begin position="1"/>
        <end position="25"/>
    </location>
</feature>
<evidence type="ECO:0000313" key="3">
    <source>
        <dbReference type="Proteomes" id="UP000187074"/>
    </source>
</evidence>
<feature type="chain" id="PRO_5038705409" description="DUF3888 domain-containing protein" evidence="1">
    <location>
        <begin position="26"/>
        <end position="135"/>
    </location>
</feature>
<evidence type="ECO:0000256" key="1">
    <source>
        <dbReference type="SAM" id="SignalP"/>
    </source>
</evidence>
<protein>
    <recommendedName>
        <fullName evidence="4">DUF3888 domain-containing protein</fullName>
    </recommendedName>
</protein>
<comment type="caution">
    <text evidence="2">The sequence shown here is derived from an EMBL/GenBank/DDBJ whole genome shotgun (WGS) entry which is preliminary data.</text>
</comment>
<reference evidence="2 3" key="1">
    <citation type="submission" date="2016-11" db="EMBL/GenBank/DDBJ databases">
        <title>Paenibacillus species isolates.</title>
        <authorList>
            <person name="Beno S.M."/>
        </authorList>
    </citation>
    <scope>NUCLEOTIDE SEQUENCE [LARGE SCALE GENOMIC DNA]</scope>
    <source>
        <strain evidence="2 3">FSL F4-0100</strain>
    </source>
</reference>
<sequence>MHVKPKLTFCLLLLSGLLIFGPVGSAAYARPQEKSREQQLEKAMLQQLYPVIRSSLQDIYHETYPSFGCEQILSINERSTMREEDHHASPVDAMHGASYFEITVGLCKGSLEKIELRFKNDTPTAQYYLDLFHVR</sequence>
<evidence type="ECO:0008006" key="4">
    <source>
        <dbReference type="Google" id="ProtNLM"/>
    </source>
</evidence>
<gene>
    <name evidence="2" type="ORF">BK123_17920</name>
</gene>
<dbReference type="STRING" id="1401.BK123_17920"/>
<dbReference type="AlphaFoldDB" id="A0A1R1AZB4"/>
<accession>A0A1R1AZB4</accession>
<dbReference type="OrthoDB" id="2613554at2"/>
<name>A0A1R1AZB4_PAELA</name>
<evidence type="ECO:0000313" key="2">
    <source>
        <dbReference type="EMBL" id="OME91341.1"/>
    </source>
</evidence>
<dbReference type="Proteomes" id="UP000187074">
    <property type="component" value="Unassembled WGS sequence"/>
</dbReference>
<organism evidence="2 3">
    <name type="scientific">Paenibacillus lautus</name>
    <name type="common">Bacillus lautus</name>
    <dbReference type="NCBI Taxonomy" id="1401"/>
    <lineage>
        <taxon>Bacteria</taxon>
        <taxon>Bacillati</taxon>
        <taxon>Bacillota</taxon>
        <taxon>Bacilli</taxon>
        <taxon>Bacillales</taxon>
        <taxon>Paenibacillaceae</taxon>
        <taxon>Paenibacillus</taxon>
    </lineage>
</organism>
<dbReference type="EMBL" id="MRTF01000006">
    <property type="protein sequence ID" value="OME91341.1"/>
    <property type="molecule type" value="Genomic_DNA"/>
</dbReference>
<proteinExistence type="predicted"/>
<keyword evidence="1" id="KW-0732">Signal</keyword>